<keyword evidence="1" id="KW-0472">Membrane</keyword>
<dbReference type="Proteomes" id="UP000192441">
    <property type="component" value="Unassembled WGS sequence"/>
</dbReference>
<reference evidence="2" key="3">
    <citation type="submission" date="2020-02" db="EMBL/GenBank/DDBJ databases">
        <authorList>
            <person name="Matsumoto Y."/>
            <person name="Kinjo T."/>
            <person name="Motooka D."/>
            <person name="Nabeya D."/>
            <person name="Jung N."/>
            <person name="Uechi K."/>
            <person name="Horii T."/>
            <person name="Iida T."/>
            <person name="Fujita J."/>
            <person name="Nakamura S."/>
        </authorList>
    </citation>
    <scope>NUCLEOTIDE SEQUENCE</scope>
    <source>
        <strain evidence="2">JCM 12687</strain>
    </source>
</reference>
<evidence type="ECO:0000313" key="3">
    <source>
        <dbReference type="EMBL" id="BBZ14784.1"/>
    </source>
</evidence>
<dbReference type="Pfam" id="PF10874">
    <property type="entry name" value="DUF2746"/>
    <property type="match status" value="1"/>
</dbReference>
<proteinExistence type="predicted"/>
<dbReference type="EMBL" id="MVHM01000001">
    <property type="protein sequence ID" value="ORA40884.1"/>
    <property type="molecule type" value="Genomic_DNA"/>
</dbReference>
<evidence type="ECO:0000313" key="4">
    <source>
        <dbReference type="EMBL" id="ORA40884.1"/>
    </source>
</evidence>
<dbReference type="Proteomes" id="UP000467379">
    <property type="component" value="Chromosome"/>
</dbReference>
<evidence type="ECO:0000313" key="5">
    <source>
        <dbReference type="Proteomes" id="UP000192441"/>
    </source>
</evidence>
<protein>
    <submittedName>
        <fullName evidence="4">Uncharacterized protein</fullName>
    </submittedName>
</protein>
<feature type="transmembrane region" description="Helical" evidence="1">
    <location>
        <begin position="6"/>
        <end position="26"/>
    </location>
</feature>
<reference evidence="2 6" key="2">
    <citation type="journal article" date="2019" name="Emerg. Microbes Infect.">
        <title>Comprehensive subspecies identification of 175 nontuberculous mycobacteria species based on 7547 genomic profiles.</title>
        <authorList>
            <person name="Matsumoto Y."/>
            <person name="Kinjo T."/>
            <person name="Motooka D."/>
            <person name="Nabeya D."/>
            <person name="Jung N."/>
            <person name="Uechi K."/>
            <person name="Horii T."/>
            <person name="Iida T."/>
            <person name="Fujita J."/>
            <person name="Nakamura S."/>
        </authorList>
    </citation>
    <scope>NUCLEOTIDE SEQUENCE [LARGE SCALE GENOMIC DNA]</scope>
    <source>
        <strain evidence="2 6">JCM 12687</strain>
    </source>
</reference>
<organism evidence="4 5">
    <name type="scientific">Mycobacterium branderi</name>
    <dbReference type="NCBI Taxonomy" id="43348"/>
    <lineage>
        <taxon>Bacteria</taxon>
        <taxon>Bacillati</taxon>
        <taxon>Actinomycetota</taxon>
        <taxon>Actinomycetes</taxon>
        <taxon>Mycobacteriales</taxon>
        <taxon>Mycobacteriaceae</taxon>
        <taxon>Mycobacterium</taxon>
    </lineage>
</organism>
<evidence type="ECO:0000313" key="2">
    <source>
        <dbReference type="EMBL" id="BBZ09841.1"/>
    </source>
</evidence>
<evidence type="ECO:0000256" key="1">
    <source>
        <dbReference type="SAM" id="Phobius"/>
    </source>
</evidence>
<sequence>MGEPTTLIGLAGLVVITVGGWGKAWIDSRNHARAVGGIRDQLVNGHDSNLREDLDEFRAEVRAGFDDVRRDMRGIRQDIGGVRGELRDEREARLDLERRIETAKRRHPEQM</sequence>
<dbReference type="RefSeq" id="WP_083129664.1">
    <property type="nucleotide sequence ID" value="NZ_AP022606.1"/>
</dbReference>
<dbReference type="OrthoDB" id="4753468at2"/>
<name>A0A7I7WBC0_9MYCO</name>
<keyword evidence="1" id="KW-0812">Transmembrane</keyword>
<keyword evidence="6" id="KW-1185">Reference proteome</keyword>
<gene>
    <name evidence="4" type="ORF">BST20_01680</name>
    <name evidence="2" type="ORF">MBRA_00360</name>
    <name evidence="3" type="ORF">MBRA_49790</name>
</gene>
<reference evidence="4 5" key="1">
    <citation type="submission" date="2016-12" db="EMBL/GenBank/DDBJ databases">
        <title>The new phylogeny of genus Mycobacterium.</title>
        <authorList>
            <person name="Tortoli E."/>
            <person name="Trovato A."/>
            <person name="Cirillo D.M."/>
        </authorList>
    </citation>
    <scope>NUCLEOTIDE SEQUENCE [LARGE SCALE GENOMIC DNA]</scope>
    <source>
        <strain evidence="4 5">DSM 44624</strain>
    </source>
</reference>
<dbReference type="Gene3D" id="1.20.5.1160">
    <property type="entry name" value="Vasodilator-stimulated phosphoprotein"/>
    <property type="match status" value="1"/>
</dbReference>
<keyword evidence="1" id="KW-1133">Transmembrane helix</keyword>
<accession>A0A7I7WBC0</accession>
<dbReference type="InterPro" id="IPR022704">
    <property type="entry name" value="DUF2746"/>
</dbReference>
<evidence type="ECO:0000313" key="6">
    <source>
        <dbReference type="Proteomes" id="UP000467379"/>
    </source>
</evidence>
<dbReference type="EMBL" id="AP022606">
    <property type="protein sequence ID" value="BBZ14784.1"/>
    <property type="molecule type" value="Genomic_DNA"/>
</dbReference>
<dbReference type="AlphaFoldDB" id="A0A7I7WBC0"/>
<dbReference type="EMBL" id="AP022606">
    <property type="protein sequence ID" value="BBZ09841.1"/>
    <property type="molecule type" value="Genomic_DNA"/>
</dbReference>